<dbReference type="GO" id="GO:0006355">
    <property type="term" value="P:regulation of DNA-templated transcription"/>
    <property type="evidence" value="ECO:0007669"/>
    <property type="project" value="InterPro"/>
</dbReference>
<keyword evidence="4" id="KW-1185">Reference proteome</keyword>
<dbReference type="EMBL" id="CP029193">
    <property type="protein sequence ID" value="QES30994.1"/>
    <property type="molecule type" value="Genomic_DNA"/>
</dbReference>
<name>A0A5P2BKP1_STRVZ</name>
<keyword evidence="3" id="KW-0808">Transferase</keyword>
<dbReference type="InterPro" id="IPR000600">
    <property type="entry name" value="ROK"/>
</dbReference>
<dbReference type="InterPro" id="IPR005471">
    <property type="entry name" value="Tscrpt_reg_IclR_N"/>
</dbReference>
<dbReference type="Gene3D" id="3.30.420.40">
    <property type="match status" value="2"/>
</dbReference>
<dbReference type="RefSeq" id="WP_150175188.1">
    <property type="nucleotide sequence ID" value="NZ_CP029193.1"/>
</dbReference>
<dbReference type="GO" id="GO:0016301">
    <property type="term" value="F:kinase activity"/>
    <property type="evidence" value="ECO:0007669"/>
    <property type="project" value="UniProtKB-KW"/>
</dbReference>
<evidence type="ECO:0000313" key="4">
    <source>
        <dbReference type="Proteomes" id="UP000323046"/>
    </source>
</evidence>
<sequence>MSGAPDHLPAAVPSSPGEVLALLRTGAAQTRADIARMTGLARSTVSQRVDALIAHGFLAEEADGGSAGGRPPRRLRLRTREHAVAGVDLGASHCRVALMDIGGETLALREDPLSIADGPQAVLGHVERTLRTLLDESGRDAGGLKSIGVGVPGPVEFSTGRPVDPPIMPGWHQFPIPEFFADRFGPRALVDNDVNVMALAEQRRAFPDTRYLLYIKVGTGIGCGIVADSRLHRGAQGSAGDIGHIRVGDVEAPCRCGNTGCLEAVAGGAALARRLSALGLDATSGSDVVRLVKSGNRDAVRMVREAGRAVGEVLAGLVNFFNPDTVVVGGALAAVHDQLLAGVREAVYRRSHPLATHVLRIEPSRTGENAAAIGAGILAVEHALAPRQVDRVLSGAVR</sequence>
<dbReference type="InterPro" id="IPR036390">
    <property type="entry name" value="WH_DNA-bd_sf"/>
</dbReference>
<dbReference type="Pfam" id="PF00480">
    <property type="entry name" value="ROK"/>
    <property type="match status" value="1"/>
</dbReference>
<dbReference type="PROSITE" id="PS01125">
    <property type="entry name" value="ROK"/>
    <property type="match status" value="1"/>
</dbReference>
<dbReference type="InterPro" id="IPR049874">
    <property type="entry name" value="ROK_cs"/>
</dbReference>
<accession>A0A5P2BKP1</accession>
<dbReference type="Gene3D" id="1.10.10.10">
    <property type="entry name" value="Winged helix-like DNA-binding domain superfamily/Winged helix DNA-binding domain"/>
    <property type="match status" value="1"/>
</dbReference>
<dbReference type="OrthoDB" id="3189808at2"/>
<dbReference type="InterPro" id="IPR036388">
    <property type="entry name" value="WH-like_DNA-bd_sf"/>
</dbReference>
<organism evidence="3 4">
    <name type="scientific">Streptomyces venezuelae</name>
    <dbReference type="NCBI Taxonomy" id="54571"/>
    <lineage>
        <taxon>Bacteria</taxon>
        <taxon>Bacillati</taxon>
        <taxon>Actinomycetota</taxon>
        <taxon>Actinomycetes</taxon>
        <taxon>Kitasatosporales</taxon>
        <taxon>Streptomycetaceae</taxon>
        <taxon>Streptomyces</taxon>
    </lineage>
</organism>
<comment type="similarity">
    <text evidence="1">Belongs to the ROK (NagC/XylR) family.</text>
</comment>
<dbReference type="Pfam" id="PF09339">
    <property type="entry name" value="HTH_IclR"/>
    <property type="match status" value="1"/>
</dbReference>
<evidence type="ECO:0000259" key="2">
    <source>
        <dbReference type="Pfam" id="PF09339"/>
    </source>
</evidence>
<dbReference type="SUPFAM" id="SSF46785">
    <property type="entry name" value="Winged helix' DNA-binding domain"/>
    <property type="match status" value="1"/>
</dbReference>
<keyword evidence="3" id="KW-0418">Kinase</keyword>
<gene>
    <name evidence="3" type="ORF">DEJ47_35345</name>
</gene>
<reference evidence="3 4" key="1">
    <citation type="submission" date="2018-05" db="EMBL/GenBank/DDBJ databases">
        <title>Streptomyces venezuelae.</title>
        <authorList>
            <person name="Kim W."/>
            <person name="Lee N."/>
            <person name="Cho B.-K."/>
        </authorList>
    </citation>
    <scope>NUCLEOTIDE SEQUENCE [LARGE SCALE GENOMIC DNA]</scope>
    <source>
        <strain evidence="3 4">ATCC 14583</strain>
    </source>
</reference>
<dbReference type="GO" id="GO:0003677">
    <property type="term" value="F:DNA binding"/>
    <property type="evidence" value="ECO:0007669"/>
    <property type="project" value="InterPro"/>
</dbReference>
<dbReference type="AlphaFoldDB" id="A0A5P2BKP1"/>
<dbReference type="Proteomes" id="UP000323046">
    <property type="component" value="Chromosome"/>
</dbReference>
<dbReference type="SUPFAM" id="SSF53067">
    <property type="entry name" value="Actin-like ATPase domain"/>
    <property type="match status" value="1"/>
</dbReference>
<feature type="domain" description="HTH iclR-type" evidence="2">
    <location>
        <begin position="18"/>
        <end position="60"/>
    </location>
</feature>
<protein>
    <submittedName>
        <fullName evidence="3">Sugar kinase</fullName>
    </submittedName>
</protein>
<evidence type="ECO:0000313" key="3">
    <source>
        <dbReference type="EMBL" id="QES30994.1"/>
    </source>
</evidence>
<dbReference type="InterPro" id="IPR043129">
    <property type="entry name" value="ATPase_NBD"/>
</dbReference>
<dbReference type="PANTHER" id="PTHR18964:SF173">
    <property type="entry name" value="GLUCOKINASE"/>
    <property type="match status" value="1"/>
</dbReference>
<proteinExistence type="inferred from homology"/>
<evidence type="ECO:0000256" key="1">
    <source>
        <dbReference type="ARBA" id="ARBA00006479"/>
    </source>
</evidence>
<dbReference type="PANTHER" id="PTHR18964">
    <property type="entry name" value="ROK (REPRESSOR, ORF, KINASE) FAMILY"/>
    <property type="match status" value="1"/>
</dbReference>